<dbReference type="InterPro" id="IPR036691">
    <property type="entry name" value="Endo/exonu/phosph_ase_sf"/>
</dbReference>
<protein>
    <recommendedName>
        <fullName evidence="5">Endonuclease/exonuclease/phosphatase domain-containing protein</fullName>
    </recommendedName>
</protein>
<feature type="compositionally biased region" description="Basic and acidic residues" evidence="2">
    <location>
        <begin position="175"/>
        <end position="198"/>
    </location>
</feature>
<keyword evidence="1" id="KW-0175">Coiled coil</keyword>
<keyword evidence="4" id="KW-1185">Reference proteome</keyword>
<feature type="compositionally biased region" description="Basic and acidic residues" evidence="2">
    <location>
        <begin position="147"/>
        <end position="161"/>
    </location>
</feature>
<evidence type="ECO:0000256" key="2">
    <source>
        <dbReference type="SAM" id="MobiDB-lite"/>
    </source>
</evidence>
<evidence type="ECO:0008006" key="5">
    <source>
        <dbReference type="Google" id="ProtNLM"/>
    </source>
</evidence>
<dbReference type="SUPFAM" id="SSF56219">
    <property type="entry name" value="DNase I-like"/>
    <property type="match status" value="1"/>
</dbReference>
<feature type="compositionally biased region" description="Acidic residues" evidence="2">
    <location>
        <begin position="130"/>
        <end position="139"/>
    </location>
</feature>
<proteinExistence type="predicted"/>
<evidence type="ECO:0000313" key="4">
    <source>
        <dbReference type="Proteomes" id="UP001189429"/>
    </source>
</evidence>
<accession>A0ABN9Q944</accession>
<reference evidence="3" key="1">
    <citation type="submission" date="2023-10" db="EMBL/GenBank/DDBJ databases">
        <authorList>
            <person name="Chen Y."/>
            <person name="Shah S."/>
            <person name="Dougan E. K."/>
            <person name="Thang M."/>
            <person name="Chan C."/>
        </authorList>
    </citation>
    <scope>NUCLEOTIDE SEQUENCE [LARGE SCALE GENOMIC DNA]</scope>
</reference>
<dbReference type="Proteomes" id="UP001189429">
    <property type="component" value="Unassembled WGS sequence"/>
</dbReference>
<comment type="caution">
    <text evidence="3">The sequence shown here is derived from an EMBL/GenBank/DDBJ whole genome shotgun (WGS) entry which is preliminary data.</text>
</comment>
<organism evidence="3 4">
    <name type="scientific">Prorocentrum cordatum</name>
    <dbReference type="NCBI Taxonomy" id="2364126"/>
    <lineage>
        <taxon>Eukaryota</taxon>
        <taxon>Sar</taxon>
        <taxon>Alveolata</taxon>
        <taxon>Dinophyceae</taxon>
        <taxon>Prorocentrales</taxon>
        <taxon>Prorocentraceae</taxon>
        <taxon>Prorocentrum</taxon>
    </lineage>
</organism>
<evidence type="ECO:0000256" key="1">
    <source>
        <dbReference type="SAM" id="Coils"/>
    </source>
</evidence>
<evidence type="ECO:0000313" key="3">
    <source>
        <dbReference type="EMBL" id="CAK0801157.1"/>
    </source>
</evidence>
<feature type="coiled-coil region" evidence="1">
    <location>
        <begin position="55"/>
        <end position="82"/>
    </location>
</feature>
<gene>
    <name evidence="3" type="ORF">PCOR1329_LOCUS9116</name>
</gene>
<dbReference type="EMBL" id="CAUYUJ010002523">
    <property type="protein sequence ID" value="CAK0801157.1"/>
    <property type="molecule type" value="Genomic_DNA"/>
</dbReference>
<feature type="non-terminal residue" evidence="3">
    <location>
        <position position="1"/>
    </location>
</feature>
<sequence>GGSAAKDPVEGALMPKYHKAKTEGGQETQDKLLAVCPSLADSWKPPPEATPEERLAQKAQLLRQLQAQQGRLKKQLVQAAQSFKDLQDKLNVNIDDCLATQKTIDELVGKAKTAAPQSEARQAQQARQAEEEDFPELDAGELASLDEPTRTTYKEASEAHNKARSVLKSATDAGKAAREAAERLRKVRESIKRRRGDDGLAAAAGDKTSEVEAQPASKERVDFIDAAAIETYIEQTAALRAMAAEIKKLRYKGWQSQFTWAPATPTGRSTSGHVTSAHLPDGTGQSVFQKELSDISIILWRLKGATLALISVYLERRVGLDDPANIAKMIQLTRVVRSLGVPWIALGDWNVTPADMQLCPWLKAFRGELLIPNDCAVTCATGKGRLIDYGILSRDFRPFVRFSKPVRDVPWSPHVGLHLRLHVRPASVKVLMPIQPVKIEIHTTTMHKKRNSSGLNVIVRSI</sequence>
<dbReference type="Gene3D" id="3.60.10.10">
    <property type="entry name" value="Endonuclease/exonuclease/phosphatase"/>
    <property type="match status" value="1"/>
</dbReference>
<name>A0ABN9Q944_9DINO</name>
<feature type="region of interest" description="Disordered" evidence="2">
    <location>
        <begin position="110"/>
        <end position="214"/>
    </location>
</feature>